<dbReference type="PROSITE" id="PS51257">
    <property type="entry name" value="PROKAR_LIPOPROTEIN"/>
    <property type="match status" value="1"/>
</dbReference>
<dbReference type="Proteomes" id="UP000680158">
    <property type="component" value="Unassembled WGS sequence"/>
</dbReference>
<proteinExistence type="predicted"/>
<comment type="caution">
    <text evidence="2">The sequence shown here is derived from an EMBL/GenBank/DDBJ whole genome shotgun (WGS) entry which is preliminary data.</text>
</comment>
<dbReference type="RefSeq" id="WP_212684130.1">
    <property type="nucleotide sequence ID" value="NZ_JAGSPM010000005.1"/>
</dbReference>
<evidence type="ECO:0000313" key="2">
    <source>
        <dbReference type="EMBL" id="MBR7746822.1"/>
    </source>
</evidence>
<organism evidence="2 3">
    <name type="scientific">Undibacterium baiyunense</name>
    <dbReference type="NCBI Taxonomy" id="2828731"/>
    <lineage>
        <taxon>Bacteria</taxon>
        <taxon>Pseudomonadati</taxon>
        <taxon>Pseudomonadota</taxon>
        <taxon>Betaproteobacteria</taxon>
        <taxon>Burkholderiales</taxon>
        <taxon>Oxalobacteraceae</taxon>
        <taxon>Undibacterium</taxon>
    </lineage>
</organism>
<evidence type="ECO:0000256" key="1">
    <source>
        <dbReference type="SAM" id="SignalP"/>
    </source>
</evidence>
<reference evidence="2 3" key="1">
    <citation type="submission" date="2021-04" db="EMBL/GenBank/DDBJ databases">
        <title>novel species isolated from subtropical streams in China.</title>
        <authorList>
            <person name="Lu H."/>
        </authorList>
    </citation>
    <scope>NUCLEOTIDE SEQUENCE [LARGE SCALE GENOMIC DNA]</scope>
    <source>
        <strain evidence="2 3">BYS107W</strain>
    </source>
</reference>
<sequence>MMKNIVAIVLIGAASIACSQVENVASWRFIQSVGGMAIGTPTKTKGVWILPISVDVSGLKKFTSNPTNLNSGIVCRRITSQIEGKTIYLTVHTGIPAKTDSAKCASIEMKSMIEGKHDVFYKEQNGNRQFIAEVEFVDR</sequence>
<evidence type="ECO:0000313" key="3">
    <source>
        <dbReference type="Proteomes" id="UP000680158"/>
    </source>
</evidence>
<name>A0A941DH67_9BURK</name>
<keyword evidence="3" id="KW-1185">Reference proteome</keyword>
<feature type="chain" id="PRO_5038132638" evidence="1">
    <location>
        <begin position="20"/>
        <end position="139"/>
    </location>
</feature>
<dbReference type="AlphaFoldDB" id="A0A941DH67"/>
<dbReference type="EMBL" id="JAGSPM010000005">
    <property type="protein sequence ID" value="MBR7746822.1"/>
    <property type="molecule type" value="Genomic_DNA"/>
</dbReference>
<keyword evidence="1" id="KW-0732">Signal</keyword>
<protein>
    <submittedName>
        <fullName evidence="2">Uncharacterized protein</fullName>
    </submittedName>
</protein>
<gene>
    <name evidence="2" type="ORF">KDM92_09540</name>
</gene>
<feature type="signal peptide" evidence="1">
    <location>
        <begin position="1"/>
        <end position="19"/>
    </location>
</feature>
<accession>A0A941DH67</accession>